<dbReference type="NCBIfam" id="NF033175">
    <property type="entry name" value="fuso_auto_Nterm"/>
    <property type="match status" value="1"/>
</dbReference>
<reference evidence="3 4" key="1">
    <citation type="submission" date="2019-07" db="EMBL/GenBank/DDBJ databases">
        <title>Complete Genome Sequence of Leptotrichia hofstadii Strain JCM16775.</title>
        <authorList>
            <person name="Watanabe S."/>
            <person name="Cui L."/>
        </authorList>
    </citation>
    <scope>NUCLEOTIDE SEQUENCE [LARGE SCALE GENOMIC DNA]</scope>
    <source>
        <strain evidence="3 4">JCM16775</strain>
    </source>
</reference>
<feature type="region of interest" description="Disordered" evidence="1">
    <location>
        <begin position="1442"/>
        <end position="1470"/>
    </location>
</feature>
<accession>A0A510JJA1</accession>
<evidence type="ECO:0000259" key="2">
    <source>
        <dbReference type="PROSITE" id="PS51208"/>
    </source>
</evidence>
<dbReference type="InterPro" id="IPR005546">
    <property type="entry name" value="Autotransporte_beta"/>
</dbReference>
<feature type="domain" description="Autotransporter" evidence="2">
    <location>
        <begin position="2575"/>
        <end position="2864"/>
    </location>
</feature>
<keyword evidence="4" id="KW-1185">Reference proteome</keyword>
<dbReference type="InterPro" id="IPR036709">
    <property type="entry name" value="Autotransporte_beta_dom_sf"/>
</dbReference>
<dbReference type="Proteomes" id="UP000321892">
    <property type="component" value="Chromosome"/>
</dbReference>
<name>A0A510JJA1_9FUSO</name>
<feature type="compositionally biased region" description="Basic and acidic residues" evidence="1">
    <location>
        <begin position="1460"/>
        <end position="1469"/>
    </location>
</feature>
<dbReference type="PROSITE" id="PS51208">
    <property type="entry name" value="AUTOTRANSPORTER"/>
    <property type="match status" value="1"/>
</dbReference>
<evidence type="ECO:0000313" key="4">
    <source>
        <dbReference type="Proteomes" id="UP000321892"/>
    </source>
</evidence>
<dbReference type="InterPro" id="IPR053787">
    <property type="entry name" value="Autotransptr-assoc_N"/>
</dbReference>
<dbReference type="RefSeq" id="WP_026746905.1">
    <property type="nucleotide sequence ID" value="NZ_AP019823.1"/>
</dbReference>
<feature type="region of interest" description="Disordered" evidence="1">
    <location>
        <begin position="2285"/>
        <end position="2304"/>
    </location>
</feature>
<feature type="compositionally biased region" description="Polar residues" evidence="1">
    <location>
        <begin position="1448"/>
        <end position="1459"/>
    </location>
</feature>
<dbReference type="SUPFAM" id="SSF103515">
    <property type="entry name" value="Autotransporter"/>
    <property type="match status" value="1"/>
</dbReference>
<evidence type="ECO:0000256" key="1">
    <source>
        <dbReference type="SAM" id="MobiDB-lite"/>
    </source>
</evidence>
<protein>
    <recommendedName>
        <fullName evidence="2">Autotransporter domain-containing protein</fullName>
    </recommendedName>
</protein>
<evidence type="ECO:0000313" key="3">
    <source>
        <dbReference type="EMBL" id="BBM39276.1"/>
    </source>
</evidence>
<proteinExistence type="predicted"/>
<dbReference type="OrthoDB" id="78031at2"/>
<dbReference type="KEGG" id="lhf:JCM16775_1987"/>
<organism evidence="3 4">
    <name type="scientific">Leptotrichia hofstadii</name>
    <dbReference type="NCBI Taxonomy" id="157688"/>
    <lineage>
        <taxon>Bacteria</taxon>
        <taxon>Fusobacteriati</taxon>
        <taxon>Fusobacteriota</taxon>
        <taxon>Fusobacteriia</taxon>
        <taxon>Fusobacteriales</taxon>
        <taxon>Leptotrichiaceae</taxon>
        <taxon>Leptotrichia</taxon>
    </lineage>
</organism>
<sequence length="2864" mass="308038">MSNNLRQIAKDLRSFVKRCKDVHYSDSLLITFLVTGLLTLAPKTLSADVVEEQQEISASAYDTITDLRQSFIRARQENEKSIKGAERELILLMEQGDQVIKSPWASFQFATGFTNNDWRTSYRGRGGKYLEYYNRTNDLTKYVFDASKHEYGATNLHVQRNKEPNSLTINPANVHEPYKPYEAYKIDNINMPKDVSFNPNVPTSTPWVKPANYVQNGTSTSYVPLQNVNSNNNNIKGWRNDGDTTFNFSNDKIRTYNGWTVGTRNNPLNTMSATSIGGTAATHATMENGNASSGSSYYNTEFGTSGTAWWWDPYSTFSTNVQYSNVATGITPLATVGTPPTTVSNQYFTPGTLATGYDAVSNFGYSTYWGGWWGYRTTATLRNSISNYYATNHTVEIDSTGLTYDEISNARSTANAGGAVAYHVPPTPTSPYWTHPLSTATYPTETAARQAYFEQLITNAGGTPSIVSNPDGTAATTYYNLSLTDMIYSAAGQGNGSTLYNNWNSVYNNINTDNHLAEAAPSYRTQLIYTNETTAASNIDANIGRTNPGGTFLKAAAGATVNIDDVDVSIYNGNGGAYVTDAGNTGNVKLVFNSNNKSSIGNFNTTNGVIDNADANHTNNNIAFNIQDGYATEANGVTNTVEITGPVDVRFKGKKNIVYNMISAIDTLKIANARGQSGTTDLNRANTDKVSEWNSQLGGRIFTVGDDNVVYNGYGAVTNSGSKLILGDVQMQGTNNIMVNLQGPSNQSAAVGKTGVFNGDIELQGAFGGTHESKGSVAIYAANGQNADAIDAGSIVAGKNGTKLNNVQVKILNVGFHPNASNGVSVYAINGSSVEVGASQYSDLNITDGIHAASSVDRTYDKIKLPDVASNHIMGYAAGEIDDIKGSLIRGRITNKSSKIEFKGNVDVMAKDGRAFVAVDGGEIELTKGKHVRAAGSGAVIAYADGYQPGRNGKNSAFNSKVTIKGGDVVAADWLTLGDDTTTNNYNINDSAANSRTYNNIGAYAINGGEIDITGATASTSVQEKGGATANSNGSLIYGVGAIAKNNASVKMKKVTIVDNEYGALYGENNGRIEFEGNIVNQNYNNPSGKITPDGTNATVKSDTRHAKSTSTVNSHANVSPFYAKRISTTDQSSITFTGDTNIDMYDGILLTGNIYNGNGNAGATRIEAGDSQNREFDYAKTVTQPSNEPDLTIWNNAKYRGMEKVTTNILSDNVTIGVVNQAADEINWTKDKSGKSGTGLATGNFLSGVGAYAGGMKILNKGDKIVDVSLINSRLKIDGQDVNIEDIETSKATAAPATDKNDVFNDLKMESTFVTINNNAKVSGDAQERDLKDAKGNSNYQVRNVGLSMANSLSRWDDVKSASSKWRKTNKNEAGFQNIGKVDIWGGSEATPVTGLLVNFGTIKNGDGSKGGFVNVDHGNAIVATDGSIIHNLKNSEITVTGKYKKPTSNPPTQGRNANRSDDSRESGENYGIVGISDGFVDYNYSDLNNHSGVDNSIEIKHEDGKIYVEGDLAVGIYGENRNNADSSKVTIDYINSTVGTTGIDVRNENVTSPDARGVGIALVNKSNNNYSNGWQYAGGVINLKGGAGVLGSFANKATLGGIGSLTLDLQKNDIATGKNGVGIYAESAVINVNSDKFTVETKDNGVGLWAMDDSIVGEGANHTKTFQYNYNGANDKNGFAMAFGGKNIQATTAQNDLDIKFTNKADTAVTLANEIAKSTRGTTKGIAGILVNTNDANDKVINRGDIKEDTTSVTNVRTYGAVVNKGNFVNYGAITLNDSLNHQANLVTSEDMKKVNIGIFANGYNADKATGGVYTTIENHGDIKIESATTDIDKNIGSWAIYGYNVKTGAKEDGTKSEITINKNSHGIYSGDGNVEIRSTKLKVGNDTVLGHKQVLTGEGILKNPSAYPISRQTTYATDQQLLGGLDTPRERDSAIGVYIDNNQRLTNAQRNVEVSADMDIDRYSYGIVLAEKNGGAQTDVTIGSALDAPTIRLAYSTNNNAGGHVKSTAPSNPKVPEEVYEQGNAVYYYSADTESRGKSYANVTMDGDYNTAYYTKGSMDNYGTIDLRSQYDLENQNNNTLGFGNVGIFSSNTAVASKNYGTITTGMSDTVNMKYSAAMAAGRNIYRNDNDTAVFDRTQEEGNIENHGTIVVKEKEGIGMFATGAGSVAKNYGTIRLEGDSSIGMYLDRGAIGENHGEITGNASQLKGVVAINGGYIKNYGKINILGQGSYGIVTDGSRFIVDANGNPTEVLTTGDPRYNTSAAVTTGNTNGHGGTDLYGGSESSIEEGTTGNPKTTGVGTTITAPDIVPITKVTVDGIDTPIFNVESDATNPGDWGEHVFVSSSVQSGGTTIIPLWAKDEYGNPAFPAYHNQQMSEVTSIGMYVDTSGVRYTNPIDGIQNLPNLGKVDLYFGPEATQYTNSKAIRIGDRYDDDGNLLAKSNILKPFNDALRRLPGGARVNPLSASLTWQVLAKIDDNNELTEIYMSKVPYHSFAFDDDHSLVNFTNNLDNIYEIARPGSEEKMIFNKLNSLGNGEGHILAQAFDQMRGHIYGGIQQRTKSTSDILSNEVAQLRSETNGSKDSNKFKAFGQRNEYKTDTAGIPDWRSNAGGMVYVHEDETVKLGEKSGFYAGVTNNYFTFKDLARSYENQAMAKAGVFKQTPLDENGTFTITVGGEGFFGRTDTKRRFWVVDKEFRAKSNYYTYGAGLNANLEKVFRINQGFSIVPSVGLNFEYGRFSTVNEDGDMALKVKSDDYYSIKPKAGIDFRYSQPVFKNSKFTASLGFSYENELGRLNEVENEARIKGAWTDYYTIKGDKEDRRGNFKSDLKLGLDNGRLGMTVNTGYDTKGHNFRAGLGLKVMY</sequence>
<gene>
    <name evidence="3" type="ORF">JCM16775_1987</name>
</gene>
<dbReference type="EMBL" id="AP019823">
    <property type="protein sequence ID" value="BBM39276.1"/>
    <property type="molecule type" value="Genomic_DNA"/>
</dbReference>